<evidence type="ECO:0000313" key="2">
    <source>
        <dbReference type="EMBL" id="EXX87543.1"/>
    </source>
</evidence>
<dbReference type="InterPro" id="IPR015424">
    <property type="entry name" value="PyrdxlP-dep_Trfase"/>
</dbReference>
<sequence>LPIGAYGGRKAIMEQVAPLGPAYQAGTMAGNPASVAAGIACLDILSEPGLYDQMDVLAALLADGLADAAADAGVPLTVNRIRGSFSSHFCAHPVTNYEQAQDTDGDAFAAFFRGMLEKGVCLAPSKYEAWFLTAAHTRADIDATLEAARSVFRAMAE</sequence>
<keyword evidence="3" id="KW-1185">Reference proteome</keyword>
<name>A0A9W5RZT6_9BACL</name>
<dbReference type="GO" id="GO:0030170">
    <property type="term" value="F:pyridoxal phosphate binding"/>
    <property type="evidence" value="ECO:0007669"/>
    <property type="project" value="InterPro"/>
</dbReference>
<dbReference type="InterPro" id="IPR005814">
    <property type="entry name" value="Aminotrans_3"/>
</dbReference>
<evidence type="ECO:0000256" key="1">
    <source>
        <dbReference type="ARBA" id="ARBA00001933"/>
    </source>
</evidence>
<feature type="non-terminal residue" evidence="2">
    <location>
        <position position="1"/>
    </location>
</feature>
<proteinExistence type="predicted"/>
<reference evidence="2 3" key="1">
    <citation type="submission" date="2014-02" db="EMBL/GenBank/DDBJ databases">
        <title>Genome sequence of Paenibacillus darwinianus reveals adaptive mechanisms for survival in Antarctic soils.</title>
        <authorList>
            <person name="Dsouza M."/>
            <person name="Taylor M.W."/>
            <person name="Turner S.J."/>
            <person name="Aislabie J."/>
        </authorList>
    </citation>
    <scope>NUCLEOTIDE SEQUENCE [LARGE SCALE GENOMIC DNA]</scope>
    <source>
        <strain evidence="2 3">CE1</strain>
    </source>
</reference>
<dbReference type="OrthoDB" id="9807885at2"/>
<evidence type="ECO:0008006" key="4">
    <source>
        <dbReference type="Google" id="ProtNLM"/>
    </source>
</evidence>
<comment type="cofactor">
    <cofactor evidence="1">
        <name>pyridoxal 5'-phosphate</name>
        <dbReference type="ChEBI" id="CHEBI:597326"/>
    </cofactor>
</comment>
<organism evidence="2 3">
    <name type="scientific">Paenibacillus darwinianus</name>
    <dbReference type="NCBI Taxonomy" id="1380763"/>
    <lineage>
        <taxon>Bacteria</taxon>
        <taxon>Bacillati</taxon>
        <taxon>Bacillota</taxon>
        <taxon>Bacilli</taxon>
        <taxon>Bacillales</taxon>
        <taxon>Paenibacillaceae</taxon>
        <taxon>Paenibacillus</taxon>
    </lineage>
</organism>
<dbReference type="InterPro" id="IPR015422">
    <property type="entry name" value="PyrdxlP-dep_Trfase_small"/>
</dbReference>
<dbReference type="EMBL" id="JFHU01000154">
    <property type="protein sequence ID" value="EXX87543.1"/>
    <property type="molecule type" value="Genomic_DNA"/>
</dbReference>
<dbReference type="RefSeq" id="WP_036582964.1">
    <property type="nucleotide sequence ID" value="NZ_KK082150.1"/>
</dbReference>
<dbReference type="Pfam" id="PF00202">
    <property type="entry name" value="Aminotran_3"/>
    <property type="match status" value="1"/>
</dbReference>
<dbReference type="Gene3D" id="3.90.1150.10">
    <property type="entry name" value="Aspartate Aminotransferase, domain 1"/>
    <property type="match status" value="1"/>
</dbReference>
<dbReference type="Proteomes" id="UP000053750">
    <property type="component" value="Unassembled WGS sequence"/>
</dbReference>
<dbReference type="GO" id="GO:0008483">
    <property type="term" value="F:transaminase activity"/>
    <property type="evidence" value="ECO:0007669"/>
    <property type="project" value="InterPro"/>
</dbReference>
<dbReference type="PANTHER" id="PTHR43713:SF1">
    <property type="entry name" value="GLUTAMATE-1-SEMIALDEHYDE 2,1-AMINOMUTASE 2"/>
    <property type="match status" value="1"/>
</dbReference>
<evidence type="ECO:0000313" key="3">
    <source>
        <dbReference type="Proteomes" id="UP000053750"/>
    </source>
</evidence>
<dbReference type="SUPFAM" id="SSF53383">
    <property type="entry name" value="PLP-dependent transferases"/>
    <property type="match status" value="1"/>
</dbReference>
<protein>
    <recommendedName>
        <fullName evidence="4">Aspartate aminotransferase family protein</fullName>
    </recommendedName>
</protein>
<gene>
    <name evidence="2" type="ORF">BG53_04015</name>
</gene>
<comment type="caution">
    <text evidence="2">The sequence shown here is derived from an EMBL/GenBank/DDBJ whole genome shotgun (WGS) entry which is preliminary data.</text>
</comment>
<dbReference type="AlphaFoldDB" id="A0A9W5RZT6"/>
<dbReference type="PANTHER" id="PTHR43713">
    <property type="entry name" value="GLUTAMATE-1-SEMIALDEHYDE 2,1-AMINOMUTASE"/>
    <property type="match status" value="1"/>
</dbReference>
<accession>A0A9W5RZT6</accession>